<comment type="caution">
    <text evidence="1">The sequence shown here is derived from an EMBL/GenBank/DDBJ whole genome shotgun (WGS) entry which is preliminary data.</text>
</comment>
<keyword evidence="2" id="KW-1185">Reference proteome</keyword>
<reference evidence="1 2" key="1">
    <citation type="submission" date="2021-09" db="EMBL/GenBank/DDBJ databases">
        <title>Whole genome sequence of Nocardioides sp. GBK3QG-3.</title>
        <authorList>
            <person name="Tuo L."/>
        </authorList>
    </citation>
    <scope>NUCLEOTIDE SEQUENCE [LARGE SCALE GENOMIC DNA]</scope>
    <source>
        <strain evidence="1 2">GBK3QG-3</strain>
    </source>
</reference>
<evidence type="ECO:0000313" key="1">
    <source>
        <dbReference type="EMBL" id="MBZ5736844.1"/>
    </source>
</evidence>
<dbReference type="EMBL" id="JAIQZJ010000001">
    <property type="protein sequence ID" value="MBZ5736844.1"/>
    <property type="molecule type" value="Genomic_DNA"/>
</dbReference>
<dbReference type="Proteomes" id="UP000780875">
    <property type="component" value="Unassembled WGS sequence"/>
</dbReference>
<dbReference type="InterPro" id="IPR034660">
    <property type="entry name" value="DinB/YfiT-like"/>
</dbReference>
<protein>
    <submittedName>
        <fullName evidence="1">TIGR03085 family protein</fullName>
    </submittedName>
</protein>
<evidence type="ECO:0000313" key="2">
    <source>
        <dbReference type="Proteomes" id="UP000780875"/>
    </source>
</evidence>
<dbReference type="NCBIfam" id="TIGR03085">
    <property type="entry name" value="TIGR03085 family metal-binding protein"/>
    <property type="match status" value="1"/>
</dbReference>
<accession>A0ABS7U7I8</accession>
<name>A0ABS7U7I8_9ACTN</name>
<dbReference type="InterPro" id="IPR017519">
    <property type="entry name" value="CHP03085"/>
</dbReference>
<dbReference type="SUPFAM" id="SSF109854">
    <property type="entry name" value="DinB/YfiT-like putative metalloenzymes"/>
    <property type="match status" value="1"/>
</dbReference>
<sequence length="209" mass="22562">MTTLALRERQALCDLALELGEDAPTLCEGWDARDLVAHLLVRERRPIASSGNMIGALSGLTERAMARERRKPYAALVDRLRSPAPVLRVVPGLDSAMNSFEMLVHHEDLRRGQAGWEPRELAPADLDALWSQLARGGAFLGRKLPVPTQLRRTDTGAVATARKGADPAVVAGPVVELALFLFGRDATRGITVEGTDEQVAAIRSAELGV</sequence>
<organism evidence="1 2">
    <name type="scientific">Nocardioides mangrovi</name>
    <dbReference type="NCBI Taxonomy" id="2874580"/>
    <lineage>
        <taxon>Bacteria</taxon>
        <taxon>Bacillati</taxon>
        <taxon>Actinomycetota</taxon>
        <taxon>Actinomycetes</taxon>
        <taxon>Propionibacteriales</taxon>
        <taxon>Nocardioidaceae</taxon>
        <taxon>Nocardioides</taxon>
    </lineage>
</organism>
<proteinExistence type="predicted"/>
<dbReference type="InterPro" id="IPR017517">
    <property type="entry name" value="Maleyloyr_isom"/>
</dbReference>
<dbReference type="NCBIfam" id="TIGR03083">
    <property type="entry name" value="maleylpyruvate isomerase family mycothiol-dependent enzyme"/>
    <property type="match status" value="1"/>
</dbReference>
<dbReference type="RefSeq" id="WP_224121214.1">
    <property type="nucleotide sequence ID" value="NZ_JAIQZJ010000001.1"/>
</dbReference>
<gene>
    <name evidence="1" type="ORF">K8U61_01620</name>
</gene>